<proteinExistence type="predicted"/>
<evidence type="ECO:0000313" key="2">
    <source>
        <dbReference type="EMBL" id="NML28793.1"/>
    </source>
</evidence>
<dbReference type="PROSITE" id="PS51257">
    <property type="entry name" value="PROKAR_LIPOPROTEIN"/>
    <property type="match status" value="1"/>
</dbReference>
<name>A0A848GEF2_9RHOO</name>
<organism evidence="2 3">
    <name type="scientific">Zoogloea dura</name>
    <dbReference type="NCBI Taxonomy" id="2728840"/>
    <lineage>
        <taxon>Bacteria</taxon>
        <taxon>Pseudomonadati</taxon>
        <taxon>Pseudomonadota</taxon>
        <taxon>Betaproteobacteria</taxon>
        <taxon>Rhodocyclales</taxon>
        <taxon>Zoogloeaceae</taxon>
        <taxon>Zoogloea</taxon>
    </lineage>
</organism>
<protein>
    <recommendedName>
        <fullName evidence="4">Lipoprotein</fullName>
    </recommendedName>
</protein>
<dbReference type="Proteomes" id="UP000580043">
    <property type="component" value="Unassembled WGS sequence"/>
</dbReference>
<evidence type="ECO:0008006" key="4">
    <source>
        <dbReference type="Google" id="ProtNLM"/>
    </source>
</evidence>
<feature type="chain" id="PRO_5032654654" description="Lipoprotein" evidence="1">
    <location>
        <begin position="23"/>
        <end position="150"/>
    </location>
</feature>
<evidence type="ECO:0000313" key="3">
    <source>
        <dbReference type="Proteomes" id="UP000580043"/>
    </source>
</evidence>
<reference evidence="2 3" key="1">
    <citation type="submission" date="2020-04" db="EMBL/GenBank/DDBJ databases">
        <title>Zoogloea sp. G-4-1-14 isolated from soil.</title>
        <authorList>
            <person name="Dahal R.H."/>
        </authorList>
    </citation>
    <scope>NUCLEOTIDE SEQUENCE [LARGE SCALE GENOMIC DNA]</scope>
    <source>
        <strain evidence="2 3">G-4-1-14</strain>
    </source>
</reference>
<comment type="caution">
    <text evidence="2">The sequence shown here is derived from an EMBL/GenBank/DDBJ whole genome shotgun (WGS) entry which is preliminary data.</text>
</comment>
<evidence type="ECO:0000256" key="1">
    <source>
        <dbReference type="SAM" id="SignalP"/>
    </source>
</evidence>
<gene>
    <name evidence="2" type="ORF">HHL15_23850</name>
</gene>
<keyword evidence="3" id="KW-1185">Reference proteome</keyword>
<accession>A0A848GEF2</accession>
<feature type="signal peptide" evidence="1">
    <location>
        <begin position="1"/>
        <end position="22"/>
    </location>
</feature>
<dbReference type="RefSeq" id="WP_169148310.1">
    <property type="nucleotide sequence ID" value="NZ_JABBGA010000035.1"/>
</dbReference>
<sequence length="150" mass="17007">MRLTFIKPLLVLAVLPMLTACEYEGAAFIINGNKDENISLVREQTWFWSSDVNQAIVVSRMPTCMRRYDIKSGVAGTVKMEVYEAGSSLWALKQGKSWYLASTEKCEFQRWTEPPEEPPGRLVGTFSRKNDRLEFLSADSPAKPIRPADE</sequence>
<dbReference type="EMBL" id="JABBGA010000035">
    <property type="protein sequence ID" value="NML28793.1"/>
    <property type="molecule type" value="Genomic_DNA"/>
</dbReference>
<keyword evidence="1" id="KW-0732">Signal</keyword>
<dbReference type="AlphaFoldDB" id="A0A848GEF2"/>